<protein>
    <submittedName>
        <fullName evidence="1">Uncharacterized protein</fullName>
    </submittedName>
</protein>
<comment type="caution">
    <text evidence="1">The sequence shown here is derived from an EMBL/GenBank/DDBJ whole genome shotgun (WGS) entry which is preliminary data.</text>
</comment>
<organism evidence="1 2">
    <name type="scientific">Halteria grandinella</name>
    <dbReference type="NCBI Taxonomy" id="5974"/>
    <lineage>
        <taxon>Eukaryota</taxon>
        <taxon>Sar</taxon>
        <taxon>Alveolata</taxon>
        <taxon>Ciliophora</taxon>
        <taxon>Intramacronucleata</taxon>
        <taxon>Spirotrichea</taxon>
        <taxon>Stichotrichia</taxon>
        <taxon>Sporadotrichida</taxon>
        <taxon>Halteriidae</taxon>
        <taxon>Halteria</taxon>
    </lineage>
</organism>
<evidence type="ECO:0000313" key="1">
    <source>
        <dbReference type="EMBL" id="TNV86359.1"/>
    </source>
</evidence>
<accession>A0A8J8T8M8</accession>
<evidence type="ECO:0000313" key="2">
    <source>
        <dbReference type="Proteomes" id="UP000785679"/>
    </source>
</evidence>
<gene>
    <name evidence="1" type="ORF">FGO68_gene10732</name>
</gene>
<dbReference type="EMBL" id="RRYP01001140">
    <property type="protein sequence ID" value="TNV86359.1"/>
    <property type="molecule type" value="Genomic_DNA"/>
</dbReference>
<reference evidence="1" key="1">
    <citation type="submission" date="2019-06" db="EMBL/GenBank/DDBJ databases">
        <authorList>
            <person name="Zheng W."/>
        </authorList>
    </citation>
    <scope>NUCLEOTIDE SEQUENCE</scope>
    <source>
        <strain evidence="1">QDHG01</strain>
    </source>
</reference>
<proteinExistence type="predicted"/>
<keyword evidence="2" id="KW-1185">Reference proteome</keyword>
<dbReference type="AlphaFoldDB" id="A0A8J8T8M8"/>
<name>A0A8J8T8M8_HALGN</name>
<dbReference type="Proteomes" id="UP000785679">
    <property type="component" value="Unassembled WGS sequence"/>
</dbReference>
<sequence>MWKISGKYCLINLLSNLEFSQAAQLLFRVSKWSRKQLISGYPIIKRICKDNKLLKDYTLHLNYFLDYPKDIYISDKDLARLIIDSETYKNAQNFIVNVSIDENLNNQVIFPTHHLKRALKLSTQLNINSIYQFFLNIEDALMELLQNPRHLSFNFSQHRHYFNLKPHPFVIKRPIKILTLGSDTIIHLSKDIIKQIPNIIIRAKRNLNKIVIQESDYPETQFTIVFLDPIKRIVTPILEYYKSLLQQKNIKIELQPTWDHIKSQDLTCLIRKLVNDHPKIAIAINHIDPTPCKSKIGDSNYGRYLNELQIRKKEIGDKFVIERTQLKSDVYDMGQIPTISEEVVKIECLFNEEIKLGALYCLNFEKVKQAKLDLTNCKVLARQQSLVLPPMQLSINGPDQRIMSLLKCYKSHKNLKILKILIPIQTKTQDLNEIYSKISTFPALQQLTLPYTSESMPSLMQLLTSLSSTLQVIKLHQIESEFSSDSNELISTVVKHMSNLKLFKLRITDKAFALHTIKGLADRVTQLSVIVQMGDQRILVSDANTVVEGDVKQKWLGAYQSRSQSREKQVVDRGCQTEVLSREEQIKRCIAQLQELTGN</sequence>